<feature type="binding site" evidence="10 12">
    <location>
        <position position="336"/>
    </location>
    <ligand>
        <name>substrate</name>
    </ligand>
</feature>
<evidence type="ECO:0000256" key="3">
    <source>
        <dbReference type="ARBA" id="ARBA00002315"/>
    </source>
</evidence>
<evidence type="ECO:0000256" key="4">
    <source>
        <dbReference type="ARBA" id="ARBA00004798"/>
    </source>
</evidence>
<dbReference type="PIRSF" id="PIRSF001492">
    <property type="entry name" value="IPGAM"/>
    <property type="match status" value="1"/>
</dbReference>
<evidence type="ECO:0000256" key="12">
    <source>
        <dbReference type="PIRSR" id="PIRSR001492-2"/>
    </source>
</evidence>
<evidence type="ECO:0000256" key="6">
    <source>
        <dbReference type="ARBA" id="ARBA00022723"/>
    </source>
</evidence>
<dbReference type="EMBL" id="MHKI01000006">
    <property type="protein sequence ID" value="OGY87788.1"/>
    <property type="molecule type" value="Genomic_DNA"/>
</dbReference>
<protein>
    <recommendedName>
        <fullName evidence="10 11">2,3-bisphosphoglycerate-independent phosphoglycerate mutase</fullName>
        <shortName evidence="10">BPG-independent PGAM</shortName>
        <shortName evidence="10">Phosphoglyceromutase</shortName>
        <shortName evidence="10">iPGM</shortName>
        <ecNumber evidence="10 11">5.4.2.12</ecNumber>
    </recommendedName>
</protein>
<dbReference type="NCBIfam" id="TIGR01307">
    <property type="entry name" value="pgm_bpd_ind"/>
    <property type="match status" value="1"/>
</dbReference>
<feature type="binding site" evidence="13">
    <location>
        <position position="14"/>
    </location>
    <ligand>
        <name>Mn(2+)</name>
        <dbReference type="ChEBI" id="CHEBI:29035"/>
        <label>2</label>
    </ligand>
</feature>
<feature type="binding site" evidence="10 12">
    <location>
        <position position="125"/>
    </location>
    <ligand>
        <name>substrate</name>
    </ligand>
</feature>
<evidence type="ECO:0000256" key="11">
    <source>
        <dbReference type="NCBIfam" id="TIGR01307"/>
    </source>
</evidence>
<comment type="caution">
    <text evidence="10">Lacks conserved residue(s) required for the propagation of feature annotation.</text>
</comment>
<feature type="binding site" evidence="13">
    <location>
        <position position="445"/>
    </location>
    <ligand>
        <name>Mn(2+)</name>
        <dbReference type="ChEBI" id="CHEBI:29035"/>
        <label>2</label>
    </ligand>
</feature>
<dbReference type="InterPro" id="IPR006124">
    <property type="entry name" value="Metalloenzyme"/>
</dbReference>
<dbReference type="EC" id="5.4.2.12" evidence="10 11"/>
<evidence type="ECO:0000313" key="16">
    <source>
        <dbReference type="EMBL" id="OGY87788.1"/>
    </source>
</evidence>
<evidence type="ECO:0000256" key="1">
    <source>
        <dbReference type="ARBA" id="ARBA00000370"/>
    </source>
</evidence>
<dbReference type="InterPro" id="IPR005995">
    <property type="entry name" value="Pgm_bpd_ind"/>
</dbReference>
<feature type="binding site" evidence="13">
    <location>
        <position position="444"/>
    </location>
    <ligand>
        <name>Mn(2+)</name>
        <dbReference type="ChEBI" id="CHEBI:29035"/>
        <label>2</label>
    </ligand>
</feature>
<comment type="caution">
    <text evidence="16">The sequence shown here is derived from an EMBL/GenBank/DDBJ whole genome shotgun (WGS) entry which is preliminary data.</text>
</comment>
<dbReference type="FunFam" id="3.40.1450.10:FF:000002">
    <property type="entry name" value="2,3-bisphosphoglycerate-independent phosphoglycerate mutase"/>
    <property type="match status" value="1"/>
</dbReference>
<dbReference type="InterPro" id="IPR011258">
    <property type="entry name" value="BPG-indep_PGM_N"/>
</dbReference>
<dbReference type="PANTHER" id="PTHR31637:SF0">
    <property type="entry name" value="2,3-BISPHOSPHOGLYCERATE-INDEPENDENT PHOSPHOGLYCERATE MUTASE"/>
    <property type="match status" value="1"/>
</dbReference>
<evidence type="ECO:0000256" key="2">
    <source>
        <dbReference type="ARBA" id="ARBA00001936"/>
    </source>
</evidence>
<comment type="catalytic activity">
    <reaction evidence="1 10">
        <text>(2R)-2-phosphoglycerate = (2R)-3-phosphoglycerate</text>
        <dbReference type="Rhea" id="RHEA:15901"/>
        <dbReference type="ChEBI" id="CHEBI:58272"/>
        <dbReference type="ChEBI" id="CHEBI:58289"/>
        <dbReference type="EC" id="5.4.2.12"/>
    </reaction>
</comment>
<dbReference type="GO" id="GO:0004619">
    <property type="term" value="F:phosphoglycerate mutase activity"/>
    <property type="evidence" value="ECO:0007669"/>
    <property type="project" value="UniProtKB-UniRule"/>
</dbReference>
<dbReference type="SUPFAM" id="SSF64158">
    <property type="entry name" value="2,3-Bisphosphoglycerate-independent phosphoglycerate mutase, substrate-binding domain"/>
    <property type="match status" value="1"/>
</dbReference>
<feature type="binding site" evidence="10 12">
    <location>
        <position position="189"/>
    </location>
    <ligand>
        <name>substrate</name>
    </ligand>
</feature>
<dbReference type="UniPathway" id="UPA00109">
    <property type="reaction ID" value="UER00186"/>
</dbReference>
<dbReference type="Pfam" id="PF01676">
    <property type="entry name" value="Metalloenzyme"/>
    <property type="match status" value="1"/>
</dbReference>
<keyword evidence="9 10" id="KW-0413">Isomerase</keyword>
<sequence length="516" mass="57997">MMKVKRPIILLILDGWGLGEDDAHNAIFLAKTPNIDYLLANYPNGPIGAAGTHIGLTPGHQGSTEMGHLIMGAGRNVLLPQIQIKQAIATNAVLTNKAYTEAVLKVKKNKSRLHLMGLLSDAGVHSYDALAHKLLTLAAKEGLKKEQVLIHVFSDGRDTPPESLPIYIKRLQSAIKKNKVGLIVSVQGRYFVMDRDHRWERVQQAYDLLAHGQGQRTAKNIEEAIRLARQNQESDEFIKPTLIEPEGYFKNNDAVINFNYRIDREIEITQALIEPDFSNFVRKKQIKIHYVATMPYYDQMPAPTAFTRSETEMKNILGAVLSARGYTQYRVTETEKWVFVTQVFNGMRVKPFLGEDRHLIPSDKIATFDLKPEMQAVPIAQDLVKQLAQKKYDFYVANICNADMLGHTGNKAATIKGCETIDKAVGLLYQAVQKQNAILLICADHGDAEVMWDYKNNTAHTQHTDNFVPFILVDKEKKNVKIWESGSLKDIAPTILELMGVNIPEEMDGQSLIIKK</sequence>
<feature type="binding site" evidence="10 12">
    <location>
        <begin position="261"/>
        <end position="264"/>
    </location>
    <ligand>
        <name>substrate</name>
    </ligand>
</feature>
<evidence type="ECO:0000256" key="7">
    <source>
        <dbReference type="ARBA" id="ARBA00023152"/>
    </source>
</evidence>
<feature type="binding site" evidence="13">
    <location>
        <position position="403"/>
    </location>
    <ligand>
        <name>Mn(2+)</name>
        <dbReference type="ChEBI" id="CHEBI:29035"/>
        <label>1</label>
    </ligand>
</feature>
<evidence type="ECO:0000256" key="9">
    <source>
        <dbReference type="ARBA" id="ARBA00023235"/>
    </source>
</evidence>
<evidence type="ECO:0000256" key="8">
    <source>
        <dbReference type="ARBA" id="ARBA00023211"/>
    </source>
</evidence>
<feature type="binding site" evidence="13">
    <location>
        <position position="407"/>
    </location>
    <ligand>
        <name>Mn(2+)</name>
        <dbReference type="ChEBI" id="CHEBI:29035"/>
        <label>1</label>
    </ligand>
</feature>
<feature type="binding site" evidence="10 12">
    <location>
        <begin position="157"/>
        <end position="158"/>
    </location>
    <ligand>
        <name>substrate</name>
    </ligand>
</feature>
<feature type="domain" description="BPG-independent PGAM N-terminal" evidence="15">
    <location>
        <begin position="84"/>
        <end position="298"/>
    </location>
</feature>
<dbReference type="CDD" id="cd16010">
    <property type="entry name" value="iPGM"/>
    <property type="match status" value="1"/>
</dbReference>
<organism evidence="16 17">
    <name type="scientific">Candidatus Kerfeldbacteria bacterium RIFOXYB2_FULL_38_14</name>
    <dbReference type="NCBI Taxonomy" id="1798547"/>
    <lineage>
        <taxon>Bacteria</taxon>
        <taxon>Candidatus Kerfeldiibacteriota</taxon>
    </lineage>
</organism>
<dbReference type="SUPFAM" id="SSF53649">
    <property type="entry name" value="Alkaline phosphatase-like"/>
    <property type="match status" value="1"/>
</dbReference>
<accession>A0A1G2BEZ0</accession>
<dbReference type="Gene3D" id="3.40.1450.10">
    <property type="entry name" value="BPG-independent phosphoglycerate mutase, domain B"/>
    <property type="match status" value="1"/>
</dbReference>
<keyword evidence="7 10" id="KW-0324">Glycolysis</keyword>
<feature type="binding site" evidence="10 12">
    <location>
        <position position="195"/>
    </location>
    <ligand>
        <name>substrate</name>
    </ligand>
</feature>
<evidence type="ECO:0000256" key="10">
    <source>
        <dbReference type="HAMAP-Rule" id="MF_01038"/>
    </source>
</evidence>
<evidence type="ECO:0000259" key="15">
    <source>
        <dbReference type="Pfam" id="PF06415"/>
    </source>
</evidence>
<dbReference type="PANTHER" id="PTHR31637">
    <property type="entry name" value="2,3-BISPHOSPHOGLYCERATE-INDEPENDENT PHOSPHOGLYCERATE MUTASE"/>
    <property type="match status" value="1"/>
</dbReference>
<gene>
    <name evidence="10" type="primary">gpmI</name>
    <name evidence="16" type="ORF">A2319_04505</name>
</gene>
<evidence type="ECO:0000259" key="14">
    <source>
        <dbReference type="Pfam" id="PF01676"/>
    </source>
</evidence>
<dbReference type="InterPro" id="IPR036646">
    <property type="entry name" value="PGAM_B_sf"/>
</dbReference>
<dbReference type="GO" id="GO:0005737">
    <property type="term" value="C:cytoplasm"/>
    <property type="evidence" value="ECO:0007669"/>
    <property type="project" value="InterPro"/>
</dbReference>
<comment type="cofactor">
    <cofactor evidence="2">
        <name>Mn(2+)</name>
        <dbReference type="ChEBI" id="CHEBI:29035"/>
    </cofactor>
</comment>
<dbReference type="AlphaFoldDB" id="A0A1G2BEZ0"/>
<dbReference type="GO" id="GO:0030145">
    <property type="term" value="F:manganese ion binding"/>
    <property type="evidence" value="ECO:0007669"/>
    <property type="project" value="InterPro"/>
</dbReference>
<comment type="subunit">
    <text evidence="10">Monomer.</text>
</comment>
<feature type="domain" description="Metalloenzyme" evidence="14">
    <location>
        <begin position="7"/>
        <end position="502"/>
    </location>
</feature>
<proteinExistence type="inferred from homology"/>
<reference evidence="16 17" key="1">
    <citation type="journal article" date="2016" name="Nat. Commun.">
        <title>Thousands of microbial genomes shed light on interconnected biogeochemical processes in an aquifer system.</title>
        <authorList>
            <person name="Anantharaman K."/>
            <person name="Brown C.T."/>
            <person name="Hug L.A."/>
            <person name="Sharon I."/>
            <person name="Castelle C.J."/>
            <person name="Probst A.J."/>
            <person name="Thomas B.C."/>
            <person name="Singh A."/>
            <person name="Wilkins M.J."/>
            <person name="Karaoz U."/>
            <person name="Brodie E.L."/>
            <person name="Williams K.H."/>
            <person name="Hubbard S.S."/>
            <person name="Banfield J.F."/>
        </authorList>
    </citation>
    <scope>NUCLEOTIDE SEQUENCE [LARGE SCALE GENOMIC DNA]</scope>
</reference>
<name>A0A1G2BEZ0_9BACT</name>
<comment type="pathway">
    <text evidence="4 10">Carbohydrate degradation; glycolysis; pyruvate from D-glyceraldehyde 3-phosphate: step 3/5.</text>
</comment>
<dbReference type="Gene3D" id="3.40.720.10">
    <property type="entry name" value="Alkaline Phosphatase, subunit A"/>
    <property type="match status" value="1"/>
</dbReference>
<comment type="similarity">
    <text evidence="5 10">Belongs to the BPG-independent phosphoglycerate mutase family.</text>
</comment>
<feature type="binding site" evidence="13">
    <location>
        <position position="463"/>
    </location>
    <ligand>
        <name>Mn(2+)</name>
        <dbReference type="ChEBI" id="CHEBI:29035"/>
        <label>1</label>
    </ligand>
</feature>
<evidence type="ECO:0000256" key="13">
    <source>
        <dbReference type="PIRSR" id="PIRSR001492-3"/>
    </source>
</evidence>
<dbReference type="InterPro" id="IPR017850">
    <property type="entry name" value="Alkaline_phosphatase_core_sf"/>
</dbReference>
<keyword evidence="6 13" id="KW-0479">Metal-binding</keyword>
<dbReference type="Proteomes" id="UP000176420">
    <property type="component" value="Unassembled WGS sequence"/>
</dbReference>
<dbReference type="GO" id="GO:0006007">
    <property type="term" value="P:glucose catabolic process"/>
    <property type="evidence" value="ECO:0007669"/>
    <property type="project" value="InterPro"/>
</dbReference>
<dbReference type="HAMAP" id="MF_01038">
    <property type="entry name" value="GpmI"/>
    <property type="match status" value="1"/>
</dbReference>
<dbReference type="Pfam" id="PF06415">
    <property type="entry name" value="iPGM_N"/>
    <property type="match status" value="1"/>
</dbReference>
<dbReference type="GO" id="GO:0006096">
    <property type="term" value="P:glycolytic process"/>
    <property type="evidence" value="ECO:0007669"/>
    <property type="project" value="UniProtKB-UniRule"/>
</dbReference>
<evidence type="ECO:0000313" key="17">
    <source>
        <dbReference type="Proteomes" id="UP000176420"/>
    </source>
</evidence>
<comment type="function">
    <text evidence="3 10">Catalyzes the interconversion of 2-phosphoglycerate and 3-phosphoglycerate.</text>
</comment>
<keyword evidence="8 13" id="KW-0464">Manganese</keyword>
<evidence type="ECO:0000256" key="5">
    <source>
        <dbReference type="ARBA" id="ARBA00008819"/>
    </source>
</evidence>